<dbReference type="HOGENOM" id="CLU_006958_2_2_2"/>
<reference evidence="6 7" key="2">
    <citation type="journal article" date="2009" name="Stand. Genomic Sci.">
        <title>Complete genome sequence of Staphylothermus marinus Stetter and Fiala 1986 type strain F1.</title>
        <authorList>
            <person name="Anderson I.J."/>
            <person name="Sun H."/>
            <person name="Lapidus A."/>
            <person name="Copeland A."/>
            <person name="Glavina Del Rio T."/>
            <person name="Tice H."/>
            <person name="Dalin E."/>
            <person name="Lucas S."/>
            <person name="Barry K."/>
            <person name="Land M."/>
            <person name="Richardson P."/>
            <person name="Huber H."/>
            <person name="Kyrpides N.C."/>
        </authorList>
    </citation>
    <scope>NUCLEOTIDE SEQUENCE [LARGE SCALE GENOMIC DNA]</scope>
    <source>
        <strain evidence="7">ATCC 43588 / DSM 3639 / JCM 9404 / F1</strain>
    </source>
</reference>
<evidence type="ECO:0000313" key="7">
    <source>
        <dbReference type="Proteomes" id="UP000000254"/>
    </source>
</evidence>
<dbReference type="REBASE" id="14820">
    <property type="entry name" value="M.SmaF1ORF919P"/>
</dbReference>
<dbReference type="RefSeq" id="WP_011839209.1">
    <property type="nucleotide sequence ID" value="NC_009033.1"/>
</dbReference>
<reference evidence="7" key="1">
    <citation type="journal article" date="2009" name="BMC Genomics">
        <title>The complete genome sequence of Staphylothermus marinus reveals differences in sulfur metabolism among heterotrophic Crenarchaeota.</title>
        <authorList>
            <person name="Anderson I.J."/>
            <person name="Dharmarajan L."/>
            <person name="Rodriguez J."/>
            <person name="Hooper S."/>
            <person name="Porat I."/>
            <person name="Ulrich L.E."/>
            <person name="Elkins J.G."/>
            <person name="Mavromatis K."/>
            <person name="Sun H."/>
            <person name="Land M."/>
            <person name="Lapidus A."/>
            <person name="Lucas S."/>
            <person name="Barry K."/>
            <person name="Huber H."/>
            <person name="Zhulin I.B."/>
            <person name="Whitman W.B."/>
            <person name="Mukhopadhyay B."/>
            <person name="Woese C."/>
            <person name="Bristow J."/>
            <person name="Kyrpides N."/>
        </authorList>
    </citation>
    <scope>NUCLEOTIDE SEQUENCE [LARGE SCALE GENOMIC DNA]</scope>
    <source>
        <strain evidence="7">ATCC 43588 / DSM 3639 / JCM 9404 / F1</strain>
    </source>
</reference>
<dbReference type="Pfam" id="PF00145">
    <property type="entry name" value="DNA_methylase"/>
    <property type="match status" value="2"/>
</dbReference>
<comment type="similarity">
    <text evidence="5">Belongs to the class I-like SAM-binding methyltransferase superfamily. C5-methyltransferase family.</text>
</comment>
<dbReference type="PROSITE" id="PS51679">
    <property type="entry name" value="SAM_MT_C5"/>
    <property type="match status" value="1"/>
</dbReference>
<accession>A3DN08</accession>
<evidence type="ECO:0000256" key="5">
    <source>
        <dbReference type="RuleBase" id="RU000416"/>
    </source>
</evidence>
<dbReference type="NCBIfam" id="TIGR00675">
    <property type="entry name" value="dcm"/>
    <property type="match status" value="1"/>
</dbReference>
<evidence type="ECO:0000256" key="2">
    <source>
        <dbReference type="ARBA" id="ARBA00022603"/>
    </source>
</evidence>
<dbReference type="EC" id="2.1.1.37" evidence="1"/>
<evidence type="ECO:0000256" key="4">
    <source>
        <dbReference type="ARBA" id="ARBA00022691"/>
    </source>
</evidence>
<dbReference type="AlphaFoldDB" id="A3DN08"/>
<keyword evidence="4" id="KW-0949">S-adenosyl-L-methionine</keyword>
<dbReference type="OrthoDB" id="5033at2157"/>
<dbReference type="KEGG" id="smr:Smar_0919"/>
<dbReference type="SUPFAM" id="SSF53335">
    <property type="entry name" value="S-adenosyl-L-methionine-dependent methyltransferases"/>
    <property type="match status" value="1"/>
</dbReference>
<sequence length="323" mass="37147">MKNTYKFIDLFCGAGGFAEGFILTNRFRSVLGIDNFRPAAQTYKINFPDSIVIMEDIKRIRNDDLIEIIDPEEIDVVIGSPPCEPFTGANPKREKNPIDRLYKDPAGQLTLHYIRIVGFLKPRVFVMENVPAIMDDGLEYVLRREFEKIGYRIYFNILRAEDYGTPSHRLRVFISNIPIKPKKQKHRITVGEAFKGLPKPGTGYPPNHDPFPLPLRKLKRISRLKWGQAMIYYEGARRRLPNLIRLNPNKIAPTVLGSSRFIHPYENRFITVREQARLMGFPDTFIFVGGRDEQYNLVGEAVPVPLAKAIAEYIVEKLDRGDI</sequence>
<dbReference type="eggNOG" id="arCOG04157">
    <property type="taxonomic scope" value="Archaea"/>
</dbReference>
<gene>
    <name evidence="6" type="ordered locus">Smar_0919</name>
</gene>
<dbReference type="PRINTS" id="PR00105">
    <property type="entry name" value="C5METTRFRASE"/>
</dbReference>
<keyword evidence="7" id="KW-1185">Reference proteome</keyword>
<dbReference type="InterPro" id="IPR050390">
    <property type="entry name" value="C5-Methyltransferase"/>
</dbReference>
<dbReference type="PANTHER" id="PTHR10629:SF52">
    <property type="entry name" value="DNA (CYTOSINE-5)-METHYLTRANSFERASE 1"/>
    <property type="match status" value="1"/>
</dbReference>
<dbReference type="EMBL" id="CP000575">
    <property type="protein sequence ID" value="ABN70018.1"/>
    <property type="molecule type" value="Genomic_DNA"/>
</dbReference>
<dbReference type="InterPro" id="IPR001525">
    <property type="entry name" value="C5_MeTfrase"/>
</dbReference>
<dbReference type="Proteomes" id="UP000000254">
    <property type="component" value="Chromosome"/>
</dbReference>
<organism evidence="6 7">
    <name type="scientific">Staphylothermus marinus (strain ATCC 43588 / DSM 3639 / JCM 9404 / F1)</name>
    <dbReference type="NCBI Taxonomy" id="399550"/>
    <lineage>
        <taxon>Archaea</taxon>
        <taxon>Thermoproteota</taxon>
        <taxon>Thermoprotei</taxon>
        <taxon>Desulfurococcales</taxon>
        <taxon>Desulfurococcaceae</taxon>
        <taxon>Staphylothermus</taxon>
    </lineage>
</organism>
<dbReference type="GO" id="GO:0032259">
    <property type="term" value="P:methylation"/>
    <property type="evidence" value="ECO:0007669"/>
    <property type="project" value="UniProtKB-KW"/>
</dbReference>
<proteinExistence type="inferred from homology"/>
<dbReference type="InterPro" id="IPR029063">
    <property type="entry name" value="SAM-dependent_MTases_sf"/>
</dbReference>
<name>A3DN08_STAMF</name>
<dbReference type="Gene3D" id="3.90.120.10">
    <property type="entry name" value="DNA Methylase, subunit A, domain 2"/>
    <property type="match status" value="1"/>
</dbReference>
<dbReference type="PANTHER" id="PTHR10629">
    <property type="entry name" value="CYTOSINE-SPECIFIC METHYLTRANSFERASE"/>
    <property type="match status" value="1"/>
</dbReference>
<dbReference type="GO" id="GO:0003677">
    <property type="term" value="F:DNA binding"/>
    <property type="evidence" value="ECO:0007669"/>
    <property type="project" value="TreeGrafter"/>
</dbReference>
<keyword evidence="2 6" id="KW-0489">Methyltransferase</keyword>
<protein>
    <recommendedName>
        <fullName evidence="1">DNA (cytosine-5-)-methyltransferase</fullName>
        <ecNumber evidence="1">2.1.1.37</ecNumber>
    </recommendedName>
</protein>
<dbReference type="STRING" id="399550.Smar_0919"/>
<evidence type="ECO:0000313" key="6">
    <source>
        <dbReference type="EMBL" id="ABN70018.1"/>
    </source>
</evidence>
<dbReference type="GeneID" id="4906645"/>
<keyword evidence="3 6" id="KW-0808">Transferase</keyword>
<dbReference type="GO" id="GO:0044027">
    <property type="term" value="P:negative regulation of gene expression via chromosomal CpG island methylation"/>
    <property type="evidence" value="ECO:0007669"/>
    <property type="project" value="TreeGrafter"/>
</dbReference>
<dbReference type="GO" id="GO:0003886">
    <property type="term" value="F:DNA (cytosine-5-)-methyltransferase activity"/>
    <property type="evidence" value="ECO:0007669"/>
    <property type="project" value="UniProtKB-EC"/>
</dbReference>
<evidence type="ECO:0000256" key="3">
    <source>
        <dbReference type="ARBA" id="ARBA00022679"/>
    </source>
</evidence>
<evidence type="ECO:0000256" key="1">
    <source>
        <dbReference type="ARBA" id="ARBA00011975"/>
    </source>
</evidence>
<dbReference type="Gene3D" id="3.40.50.150">
    <property type="entry name" value="Vaccinia Virus protein VP39"/>
    <property type="match status" value="1"/>
</dbReference>